<evidence type="ECO:0000259" key="7">
    <source>
        <dbReference type="Pfam" id="PF00884"/>
    </source>
</evidence>
<dbReference type="AlphaFoldDB" id="A0A4R4K7N3"/>
<keyword evidence="3" id="KW-0479">Metal-binding</keyword>
<gene>
    <name evidence="8" type="ORF">EZE20_17505</name>
</gene>
<dbReference type="CDD" id="cd16144">
    <property type="entry name" value="ARS_like"/>
    <property type="match status" value="1"/>
</dbReference>
<protein>
    <submittedName>
        <fullName evidence="8">DUF4976 domain-containing protein</fullName>
    </submittedName>
</protein>
<dbReference type="GO" id="GO:0004065">
    <property type="term" value="F:arylsulfatase activity"/>
    <property type="evidence" value="ECO:0007669"/>
    <property type="project" value="TreeGrafter"/>
</dbReference>
<comment type="cofactor">
    <cofactor evidence="1">
        <name>Ca(2+)</name>
        <dbReference type="ChEBI" id="CHEBI:29108"/>
    </cofactor>
</comment>
<dbReference type="OrthoDB" id="9764377at2"/>
<evidence type="ECO:0000256" key="6">
    <source>
        <dbReference type="ARBA" id="ARBA00022837"/>
    </source>
</evidence>
<dbReference type="FunFam" id="3.40.720.10:FF:000065">
    <property type="entry name" value="Arylsulfatase A"/>
    <property type="match status" value="1"/>
</dbReference>
<dbReference type="InterPro" id="IPR000917">
    <property type="entry name" value="Sulfatase_N"/>
</dbReference>
<accession>A0A4R4K7N3</accession>
<sequence>MKISSIKTYVFLATGVAALAVLMGSVSWMGNEFEVRKKQRPNVLFILVDDLGWKDVGAFGSTFYETPAIDALAAKGMSFTNAYAACPVCSPTRASILTGKYPARMKTTDWFGAPQPSTVAKHWTRDRPLLPAAYEENMALQEFTLAEALKEKGYATFFAGKWHLGETEKFWPENQGFDINKGGYFSGSPRGNHYFSPYNNPRLPDGPVGENLTDRLANETIAFIKNNPSKPFLAYLSFYSVHTPLGAPEELIKKYEAKKAKLGLNDQWGVEGTQKVRLNQCLPVYGAMVESMDRAVGKVLKALKDQEIDQNTIIVFMSDNGGLSTAEGHPTSNLPLRAGKGWLYEGGIREPMIVYWPGVTKTAQKSDQLVISTDFYPTILDMCGLAQLPEQHMDGKSFVSALKGKPMATRPVFWHYPHYGNQGGSPGSALRDGDWKLIEWFEEDRQVELYNLRSDIGETRNLVAENPEKAKEMLGQLNTWRQHIGAGMPAKNPAHKTAN</sequence>
<organism evidence="8 9">
    <name type="scientific">Arundinibacter roseus</name>
    <dbReference type="NCBI Taxonomy" id="2070510"/>
    <lineage>
        <taxon>Bacteria</taxon>
        <taxon>Pseudomonadati</taxon>
        <taxon>Bacteroidota</taxon>
        <taxon>Cytophagia</taxon>
        <taxon>Cytophagales</taxon>
        <taxon>Spirosomataceae</taxon>
        <taxon>Arundinibacter</taxon>
    </lineage>
</organism>
<dbReference type="PANTHER" id="PTHR42693">
    <property type="entry name" value="ARYLSULFATASE FAMILY MEMBER"/>
    <property type="match status" value="1"/>
</dbReference>
<dbReference type="Pfam" id="PF00884">
    <property type="entry name" value="Sulfatase"/>
    <property type="match status" value="1"/>
</dbReference>
<dbReference type="Proteomes" id="UP000295706">
    <property type="component" value="Unassembled WGS sequence"/>
</dbReference>
<proteinExistence type="inferred from homology"/>
<evidence type="ECO:0000256" key="1">
    <source>
        <dbReference type="ARBA" id="ARBA00001913"/>
    </source>
</evidence>
<name>A0A4R4K7N3_9BACT</name>
<feature type="domain" description="Sulfatase N-terminal" evidence="7">
    <location>
        <begin position="41"/>
        <end position="384"/>
    </location>
</feature>
<comment type="caution">
    <text evidence="8">The sequence shown here is derived from an EMBL/GenBank/DDBJ whole genome shotgun (WGS) entry which is preliminary data.</text>
</comment>
<dbReference type="EMBL" id="SMJU01000011">
    <property type="protein sequence ID" value="TDB62732.1"/>
    <property type="molecule type" value="Genomic_DNA"/>
</dbReference>
<dbReference type="InterPro" id="IPR050738">
    <property type="entry name" value="Sulfatase"/>
</dbReference>
<evidence type="ECO:0000256" key="4">
    <source>
        <dbReference type="ARBA" id="ARBA00022729"/>
    </source>
</evidence>
<dbReference type="GO" id="GO:0046872">
    <property type="term" value="F:metal ion binding"/>
    <property type="evidence" value="ECO:0007669"/>
    <property type="project" value="UniProtKB-KW"/>
</dbReference>
<evidence type="ECO:0000256" key="3">
    <source>
        <dbReference type="ARBA" id="ARBA00022723"/>
    </source>
</evidence>
<keyword evidence="6" id="KW-0106">Calcium</keyword>
<dbReference type="PANTHER" id="PTHR42693:SF42">
    <property type="entry name" value="ARYLSULFATASE G"/>
    <property type="match status" value="1"/>
</dbReference>
<keyword evidence="4" id="KW-0732">Signal</keyword>
<dbReference type="InterPro" id="IPR024607">
    <property type="entry name" value="Sulfatase_CS"/>
</dbReference>
<evidence type="ECO:0000256" key="5">
    <source>
        <dbReference type="ARBA" id="ARBA00022801"/>
    </source>
</evidence>
<dbReference type="PROSITE" id="PS00149">
    <property type="entry name" value="SULFATASE_2"/>
    <property type="match status" value="1"/>
</dbReference>
<comment type="similarity">
    <text evidence="2">Belongs to the sulfatase family.</text>
</comment>
<dbReference type="PROSITE" id="PS00523">
    <property type="entry name" value="SULFATASE_1"/>
    <property type="match status" value="1"/>
</dbReference>
<keyword evidence="5" id="KW-0378">Hydrolase</keyword>
<dbReference type="RefSeq" id="WP_132120044.1">
    <property type="nucleotide sequence ID" value="NZ_SMJU01000011.1"/>
</dbReference>
<dbReference type="Gene3D" id="3.30.1120.10">
    <property type="match status" value="1"/>
</dbReference>
<evidence type="ECO:0000313" key="8">
    <source>
        <dbReference type="EMBL" id="TDB62732.1"/>
    </source>
</evidence>
<evidence type="ECO:0000256" key="2">
    <source>
        <dbReference type="ARBA" id="ARBA00008779"/>
    </source>
</evidence>
<dbReference type="SUPFAM" id="SSF53649">
    <property type="entry name" value="Alkaline phosphatase-like"/>
    <property type="match status" value="1"/>
</dbReference>
<evidence type="ECO:0000313" key="9">
    <source>
        <dbReference type="Proteomes" id="UP000295706"/>
    </source>
</evidence>
<dbReference type="Gene3D" id="3.40.720.10">
    <property type="entry name" value="Alkaline Phosphatase, subunit A"/>
    <property type="match status" value="1"/>
</dbReference>
<reference evidence="8 9" key="1">
    <citation type="submission" date="2019-02" db="EMBL/GenBank/DDBJ databases">
        <title>Arundinibacter roseus gen. nov., sp. nov., a new member of the family Cytophagaceae.</title>
        <authorList>
            <person name="Szuroczki S."/>
            <person name="Khayer B."/>
            <person name="Sproer C."/>
            <person name="Toumi M."/>
            <person name="Szabo A."/>
            <person name="Felfoldi T."/>
            <person name="Schumann P."/>
            <person name="Toth E."/>
        </authorList>
    </citation>
    <scope>NUCLEOTIDE SEQUENCE [LARGE SCALE GENOMIC DNA]</scope>
    <source>
        <strain evidence="8 9">DMA-k-7a</strain>
    </source>
</reference>
<dbReference type="InterPro" id="IPR017850">
    <property type="entry name" value="Alkaline_phosphatase_core_sf"/>
</dbReference>
<keyword evidence="9" id="KW-1185">Reference proteome</keyword>